<evidence type="ECO:0000313" key="3">
    <source>
        <dbReference type="Proteomes" id="UP001597018"/>
    </source>
</evidence>
<proteinExistence type="predicted"/>
<organism evidence="2 3">
    <name type="scientific">Saccharopolyspora rosea</name>
    <dbReference type="NCBI Taxonomy" id="524884"/>
    <lineage>
        <taxon>Bacteria</taxon>
        <taxon>Bacillati</taxon>
        <taxon>Actinomycetota</taxon>
        <taxon>Actinomycetes</taxon>
        <taxon>Pseudonocardiales</taxon>
        <taxon>Pseudonocardiaceae</taxon>
        <taxon>Saccharopolyspora</taxon>
    </lineage>
</organism>
<protein>
    <submittedName>
        <fullName evidence="2">DUF397 domain-containing protein</fullName>
    </submittedName>
</protein>
<dbReference type="RefSeq" id="WP_263247822.1">
    <property type="nucleotide sequence ID" value="NZ_BAABLT010000017.1"/>
</dbReference>
<sequence length="70" mass="7512">MPESRNVYTGWRKSTRSGANGGNCVEVGFAADGRMVGVRDTKDRSGGVLEVSGFAWAAFLREVKADAFGR</sequence>
<accession>A0ABW3FRE3</accession>
<gene>
    <name evidence="2" type="ORF">ACFQ16_11160</name>
</gene>
<name>A0ABW3FRE3_9PSEU</name>
<dbReference type="Proteomes" id="UP001597018">
    <property type="component" value="Unassembled WGS sequence"/>
</dbReference>
<evidence type="ECO:0000313" key="2">
    <source>
        <dbReference type="EMBL" id="MFD0920299.1"/>
    </source>
</evidence>
<dbReference type="Pfam" id="PF04149">
    <property type="entry name" value="DUF397"/>
    <property type="match status" value="1"/>
</dbReference>
<keyword evidence="3" id="KW-1185">Reference proteome</keyword>
<dbReference type="EMBL" id="JBHTIW010000006">
    <property type="protein sequence ID" value="MFD0920299.1"/>
    <property type="molecule type" value="Genomic_DNA"/>
</dbReference>
<comment type="caution">
    <text evidence="2">The sequence shown here is derived from an EMBL/GenBank/DDBJ whole genome shotgun (WGS) entry which is preliminary data.</text>
</comment>
<feature type="domain" description="DUF397" evidence="1">
    <location>
        <begin position="10"/>
        <end position="64"/>
    </location>
</feature>
<dbReference type="InterPro" id="IPR007278">
    <property type="entry name" value="DUF397"/>
</dbReference>
<reference evidence="3" key="1">
    <citation type="journal article" date="2019" name="Int. J. Syst. Evol. Microbiol.">
        <title>The Global Catalogue of Microorganisms (GCM) 10K type strain sequencing project: providing services to taxonomists for standard genome sequencing and annotation.</title>
        <authorList>
            <consortium name="The Broad Institute Genomics Platform"/>
            <consortium name="The Broad Institute Genome Sequencing Center for Infectious Disease"/>
            <person name="Wu L."/>
            <person name="Ma J."/>
        </authorList>
    </citation>
    <scope>NUCLEOTIDE SEQUENCE [LARGE SCALE GENOMIC DNA]</scope>
    <source>
        <strain evidence="3">CCUG 56401</strain>
    </source>
</reference>
<evidence type="ECO:0000259" key="1">
    <source>
        <dbReference type="Pfam" id="PF04149"/>
    </source>
</evidence>